<evidence type="ECO:0008006" key="3">
    <source>
        <dbReference type="Google" id="ProtNLM"/>
    </source>
</evidence>
<dbReference type="Proteomes" id="UP000297762">
    <property type="component" value="Unassembled WGS sequence"/>
</dbReference>
<organism evidence="1 2">
    <name type="scientific">Leptospira sarikeiensis</name>
    <dbReference type="NCBI Taxonomy" id="2484943"/>
    <lineage>
        <taxon>Bacteria</taxon>
        <taxon>Pseudomonadati</taxon>
        <taxon>Spirochaetota</taxon>
        <taxon>Spirochaetia</taxon>
        <taxon>Leptospirales</taxon>
        <taxon>Leptospiraceae</taxon>
        <taxon>Leptospira</taxon>
    </lineage>
</organism>
<sequence length="239" mass="26991">MYRLSLAFILFINLFLSSCSSLPGRLYSKLDEKESSVVVCLEYLDGKKEALSQILSDLPVDERNLLQQSNAKIQSVIPVFTYYEYNGSGGMAYSFGGQLSYYQSTEQILSSREVVDWKCVERIRAEVDRKFEQAALMYEINPNNMGPIWLNIKKATDIYSKLFASIYNKSEFLKAYLFLPYVYGMSRSGANYAFACEFLEVAGAASISGYKSSIDPMLKQAFASNGYMILGLSKRSRCP</sequence>
<dbReference type="PROSITE" id="PS51257">
    <property type="entry name" value="PROKAR_LIPOPROTEIN"/>
    <property type="match status" value="1"/>
</dbReference>
<dbReference type="AlphaFoldDB" id="A0A4R9K5G7"/>
<evidence type="ECO:0000313" key="2">
    <source>
        <dbReference type="Proteomes" id="UP000297762"/>
    </source>
</evidence>
<comment type="caution">
    <text evidence="1">The sequence shown here is derived from an EMBL/GenBank/DDBJ whole genome shotgun (WGS) entry which is preliminary data.</text>
</comment>
<dbReference type="RefSeq" id="WP_135650732.1">
    <property type="nucleotide sequence ID" value="NZ_RQGF01000030.1"/>
</dbReference>
<gene>
    <name evidence="1" type="ORF">EHQ64_15600</name>
</gene>
<accession>A0A4R9K5G7</accession>
<name>A0A4R9K5G7_9LEPT</name>
<protein>
    <recommendedName>
        <fullName evidence="3">Lipoprotein</fullName>
    </recommendedName>
</protein>
<reference evidence="1" key="1">
    <citation type="journal article" date="2019" name="PLoS Negl. Trop. Dis.">
        <title>Revisiting the worldwide diversity of Leptospira species in the environment.</title>
        <authorList>
            <person name="Vincent A.T."/>
            <person name="Schiettekatte O."/>
            <person name="Bourhy P."/>
            <person name="Veyrier F.J."/>
            <person name="Picardeau M."/>
        </authorList>
    </citation>
    <scope>NUCLEOTIDE SEQUENCE [LARGE SCALE GENOMIC DNA]</scope>
    <source>
        <strain evidence="1">201702455</strain>
    </source>
</reference>
<dbReference type="EMBL" id="RQGF01000030">
    <property type="protein sequence ID" value="TGL59517.1"/>
    <property type="molecule type" value="Genomic_DNA"/>
</dbReference>
<evidence type="ECO:0000313" key="1">
    <source>
        <dbReference type="EMBL" id="TGL59517.1"/>
    </source>
</evidence>
<dbReference type="OrthoDB" id="328701at2"/>
<proteinExistence type="predicted"/>
<keyword evidence="2" id="KW-1185">Reference proteome</keyword>